<dbReference type="InterPro" id="IPR004860">
    <property type="entry name" value="LAGLIDADG_dom"/>
</dbReference>
<dbReference type="AlphaFoldDB" id="A0A2P0QIC0"/>
<keyword evidence="2" id="KW-0934">Plastid</keyword>
<sequence length="222" mass="26248">MKIQNKWKKLNIKISQELRDVIHGYIMSDGYLKNNGILTIEQGKQQKSFVCWLYKKFEILRSEKKIRLRTHLDKRTNRETYSYIFNTRALLKGFHHIWYKPVKKGGRVSFQKRLPKNISCFFSIPFITLWFAGDGTKMIGQKGAKFEVTSLTSEERQTLQQLFQQKYNISTKILRAGQSKKGTIKWTLSIPAPEYDKFRILITQMDLIPNLFPYKLCKKNNV</sequence>
<dbReference type="InterPro" id="IPR027434">
    <property type="entry name" value="Homing_endonucl"/>
</dbReference>
<keyword evidence="2" id="KW-0150">Chloroplast</keyword>
<dbReference type="SUPFAM" id="SSF55608">
    <property type="entry name" value="Homing endonucleases"/>
    <property type="match status" value="1"/>
</dbReference>
<evidence type="ECO:0000313" key="2">
    <source>
        <dbReference type="EMBL" id="ARO74482.1"/>
    </source>
</evidence>
<proteinExistence type="predicted"/>
<dbReference type="GeneID" id="36489799"/>
<reference evidence="2" key="1">
    <citation type="submission" date="2017-03" db="EMBL/GenBank/DDBJ databases">
        <title>Chloroplast genome evolution in siphonous green algae.</title>
        <authorList>
            <person name="Cremen M.C."/>
            <person name="Marcelino V.R."/>
            <person name="Verbruggen H."/>
        </authorList>
    </citation>
    <scope>NUCLEOTIDE SEQUENCE</scope>
</reference>
<accession>A0A2P0QIC0</accession>
<dbReference type="GO" id="GO:0004519">
    <property type="term" value="F:endonuclease activity"/>
    <property type="evidence" value="ECO:0007669"/>
    <property type="project" value="InterPro"/>
</dbReference>
<dbReference type="Gene3D" id="3.10.28.10">
    <property type="entry name" value="Homing endonucleases"/>
    <property type="match status" value="2"/>
</dbReference>
<name>A0A2P0QIC0_9CHLO</name>
<dbReference type="EMBL" id="KY819068">
    <property type="protein sequence ID" value="ARO74482.1"/>
    <property type="molecule type" value="Genomic_DNA"/>
</dbReference>
<dbReference type="Pfam" id="PF03161">
    <property type="entry name" value="LAGLIDADG_2"/>
    <property type="match status" value="1"/>
</dbReference>
<gene>
    <name evidence="2" type="primary">orf222</name>
</gene>
<feature type="domain" description="Homing endonuclease LAGLIDADG" evidence="1">
    <location>
        <begin position="19"/>
        <end position="197"/>
    </location>
</feature>
<geneLocation type="chloroplast" evidence="2"/>
<protein>
    <recommendedName>
        <fullName evidence="1">Homing endonuclease LAGLIDADG domain-containing protein</fullName>
    </recommendedName>
</protein>
<dbReference type="RefSeq" id="YP_009472767.1">
    <property type="nucleotide sequence ID" value="NC_037367.1"/>
</dbReference>
<evidence type="ECO:0000259" key="1">
    <source>
        <dbReference type="Pfam" id="PF03161"/>
    </source>
</evidence>
<organism evidence="2">
    <name type="scientific">Caulerpa manorensis</name>
    <dbReference type="NCBI Taxonomy" id="717648"/>
    <lineage>
        <taxon>Eukaryota</taxon>
        <taxon>Viridiplantae</taxon>
        <taxon>Chlorophyta</taxon>
        <taxon>core chlorophytes</taxon>
        <taxon>Ulvophyceae</taxon>
        <taxon>TCBD clade</taxon>
        <taxon>Bryopsidales</taxon>
        <taxon>Halimedineae</taxon>
        <taxon>Caulerpaceae</taxon>
        <taxon>Caulerpa</taxon>
    </lineage>
</organism>